<evidence type="ECO:0000313" key="4">
    <source>
        <dbReference type="Proteomes" id="UP000193986"/>
    </source>
</evidence>
<feature type="signal peptide" evidence="2">
    <location>
        <begin position="1"/>
        <end position="19"/>
    </location>
</feature>
<reference evidence="3 4" key="1">
    <citation type="submission" date="2016-07" db="EMBL/GenBank/DDBJ databases">
        <title>Pervasive Adenine N6-methylation of Active Genes in Fungi.</title>
        <authorList>
            <consortium name="DOE Joint Genome Institute"/>
            <person name="Mondo S.J."/>
            <person name="Dannebaum R.O."/>
            <person name="Kuo R.C."/>
            <person name="Labutti K."/>
            <person name="Haridas S."/>
            <person name="Kuo A."/>
            <person name="Salamov A."/>
            <person name="Ahrendt S.R."/>
            <person name="Lipzen A."/>
            <person name="Sullivan W."/>
            <person name="Andreopoulos W.B."/>
            <person name="Clum A."/>
            <person name="Lindquist E."/>
            <person name="Daum C."/>
            <person name="Ramamoorthy G.K."/>
            <person name="Gryganskyi A."/>
            <person name="Culley D."/>
            <person name="Magnuson J.K."/>
            <person name="James T.Y."/>
            <person name="O'Malley M.A."/>
            <person name="Stajich J.E."/>
            <person name="Spatafora J.W."/>
            <person name="Visel A."/>
            <person name="Grigoriev I.V."/>
        </authorList>
    </citation>
    <scope>NUCLEOTIDE SEQUENCE [LARGE SCALE GENOMIC DNA]</scope>
    <source>
        <strain evidence="3 4">68-887.2</strain>
    </source>
</reference>
<proteinExistence type="predicted"/>
<dbReference type="InParanoid" id="A0A1Y2AF50"/>
<comment type="caution">
    <text evidence="3">The sequence shown here is derived from an EMBL/GenBank/DDBJ whole genome shotgun (WGS) entry which is preliminary data.</text>
</comment>
<sequence length="133" mass="15569">MSPLPLTLIIIYHLTVALAIPTPDIPSLNKRDDTDYVDKAKQLYQTNPGACSGIALGCAAVVAFIVWYFWRRRKRQRRENEKRETEAIRETEIKDKVQEQLFFQHAKRQHQFLQLMTQGPFDDADKRSLPKQR</sequence>
<evidence type="ECO:0000256" key="2">
    <source>
        <dbReference type="SAM" id="SignalP"/>
    </source>
</evidence>
<keyword evidence="1" id="KW-1133">Transmembrane helix</keyword>
<dbReference type="AlphaFoldDB" id="A0A1Y2AF50"/>
<protein>
    <submittedName>
        <fullName evidence="3">Uncharacterized protein</fullName>
    </submittedName>
</protein>
<feature type="chain" id="PRO_5011010064" evidence="2">
    <location>
        <begin position="20"/>
        <end position="133"/>
    </location>
</feature>
<dbReference type="Proteomes" id="UP000193986">
    <property type="component" value="Unassembled WGS sequence"/>
</dbReference>
<feature type="transmembrane region" description="Helical" evidence="1">
    <location>
        <begin position="43"/>
        <end position="70"/>
    </location>
</feature>
<name>A0A1Y2AF50_9TREE</name>
<accession>A0A1Y2AF50</accession>
<organism evidence="3 4">
    <name type="scientific">Naematelia encephala</name>
    <dbReference type="NCBI Taxonomy" id="71784"/>
    <lineage>
        <taxon>Eukaryota</taxon>
        <taxon>Fungi</taxon>
        <taxon>Dikarya</taxon>
        <taxon>Basidiomycota</taxon>
        <taxon>Agaricomycotina</taxon>
        <taxon>Tremellomycetes</taxon>
        <taxon>Tremellales</taxon>
        <taxon>Naemateliaceae</taxon>
        <taxon>Naematelia</taxon>
    </lineage>
</organism>
<dbReference type="EMBL" id="MCFC01000118">
    <property type="protein sequence ID" value="ORY21106.1"/>
    <property type="molecule type" value="Genomic_DNA"/>
</dbReference>
<keyword evidence="4" id="KW-1185">Reference proteome</keyword>
<evidence type="ECO:0000256" key="1">
    <source>
        <dbReference type="SAM" id="Phobius"/>
    </source>
</evidence>
<keyword evidence="1" id="KW-0812">Transmembrane</keyword>
<gene>
    <name evidence="3" type="ORF">BCR39DRAFT_554226</name>
</gene>
<keyword evidence="2" id="KW-0732">Signal</keyword>
<keyword evidence="1" id="KW-0472">Membrane</keyword>
<evidence type="ECO:0000313" key="3">
    <source>
        <dbReference type="EMBL" id="ORY21106.1"/>
    </source>
</evidence>